<dbReference type="InterPro" id="IPR051681">
    <property type="entry name" value="Ser/Thr_Kinases-Pseudokinases"/>
</dbReference>
<dbReference type="SUPFAM" id="SSF56112">
    <property type="entry name" value="Protein kinase-like (PK-like)"/>
    <property type="match status" value="1"/>
</dbReference>
<keyword evidence="1" id="KW-0472">Membrane</keyword>
<comment type="caution">
    <text evidence="3">The sequence shown here is derived from an EMBL/GenBank/DDBJ whole genome shotgun (WGS) entry which is preliminary data.</text>
</comment>
<dbReference type="PROSITE" id="PS50011">
    <property type="entry name" value="PROTEIN_KINASE_DOM"/>
    <property type="match status" value="1"/>
</dbReference>
<dbReference type="GO" id="GO:0004674">
    <property type="term" value="F:protein serine/threonine kinase activity"/>
    <property type="evidence" value="ECO:0007669"/>
    <property type="project" value="TreeGrafter"/>
</dbReference>
<proteinExistence type="predicted"/>
<gene>
    <name evidence="4" type="ORF">PGLA1383_LOCUS23253</name>
    <name evidence="3" type="ORF">PGLA1383_LOCUS3574</name>
</gene>
<protein>
    <recommendedName>
        <fullName evidence="2">Protein kinase domain-containing protein</fullName>
    </recommendedName>
</protein>
<dbReference type="AlphaFoldDB" id="A0A813DCX1"/>
<evidence type="ECO:0000256" key="1">
    <source>
        <dbReference type="SAM" id="Phobius"/>
    </source>
</evidence>
<dbReference type="EMBL" id="CAJNNV010017396">
    <property type="protein sequence ID" value="CAE8605122.1"/>
    <property type="molecule type" value="Genomic_DNA"/>
</dbReference>
<feature type="non-terminal residue" evidence="3">
    <location>
        <position position="1"/>
    </location>
</feature>
<evidence type="ECO:0000313" key="5">
    <source>
        <dbReference type="Proteomes" id="UP000654075"/>
    </source>
</evidence>
<keyword evidence="5" id="KW-1185">Reference proteome</keyword>
<evidence type="ECO:0000259" key="2">
    <source>
        <dbReference type="PROSITE" id="PS50011"/>
    </source>
</evidence>
<dbReference type="Proteomes" id="UP000654075">
    <property type="component" value="Unassembled WGS sequence"/>
</dbReference>
<reference evidence="3" key="1">
    <citation type="submission" date="2021-02" db="EMBL/GenBank/DDBJ databases">
        <authorList>
            <person name="Dougan E. K."/>
            <person name="Rhodes N."/>
            <person name="Thang M."/>
            <person name="Chan C."/>
        </authorList>
    </citation>
    <scope>NUCLEOTIDE SEQUENCE</scope>
</reference>
<dbReference type="EMBL" id="CAJNNV010001259">
    <property type="protein sequence ID" value="CAE8584645.1"/>
    <property type="molecule type" value="Genomic_DNA"/>
</dbReference>
<dbReference type="OrthoDB" id="1924919at2759"/>
<name>A0A813DCX1_POLGL</name>
<evidence type="ECO:0000313" key="3">
    <source>
        <dbReference type="EMBL" id="CAE8584645.1"/>
    </source>
</evidence>
<dbReference type="Pfam" id="PF07714">
    <property type="entry name" value="PK_Tyr_Ser-Thr"/>
    <property type="match status" value="1"/>
</dbReference>
<dbReference type="GO" id="GO:0005524">
    <property type="term" value="F:ATP binding"/>
    <property type="evidence" value="ECO:0007669"/>
    <property type="project" value="InterPro"/>
</dbReference>
<dbReference type="PANTHER" id="PTHR44329">
    <property type="entry name" value="SERINE/THREONINE-PROTEIN KINASE TNNI3K-RELATED"/>
    <property type="match status" value="1"/>
</dbReference>
<dbReference type="InterPro" id="IPR001245">
    <property type="entry name" value="Ser-Thr/Tyr_kinase_cat_dom"/>
</dbReference>
<evidence type="ECO:0000313" key="4">
    <source>
        <dbReference type="EMBL" id="CAE8605122.1"/>
    </source>
</evidence>
<feature type="transmembrane region" description="Helical" evidence="1">
    <location>
        <begin position="134"/>
        <end position="156"/>
    </location>
</feature>
<feature type="domain" description="Protein kinase" evidence="2">
    <location>
        <begin position="1"/>
        <end position="158"/>
    </location>
</feature>
<sequence>FPEKLLGRGSFGVVLAGELLGTPVATKLTFLESLSFNALSHELRIFRRLRHPNIAMFQGACIIPDSEIIILVEELVLGGALQVLVEDQHAELRERQRRVHGIVLGICRALRYLHGLRPAVVHGDLKLSMFQITVCCDLLLVWLLFAVICDLNYAIWAN</sequence>
<accession>A0A813DCX1</accession>
<keyword evidence="1" id="KW-0812">Transmembrane</keyword>
<keyword evidence="1" id="KW-1133">Transmembrane helix</keyword>
<dbReference type="InterPro" id="IPR000719">
    <property type="entry name" value="Prot_kinase_dom"/>
</dbReference>
<dbReference type="Gene3D" id="1.10.510.10">
    <property type="entry name" value="Transferase(Phosphotransferase) domain 1"/>
    <property type="match status" value="1"/>
</dbReference>
<dbReference type="InterPro" id="IPR011009">
    <property type="entry name" value="Kinase-like_dom_sf"/>
</dbReference>
<organism evidence="3 5">
    <name type="scientific">Polarella glacialis</name>
    <name type="common">Dinoflagellate</name>
    <dbReference type="NCBI Taxonomy" id="89957"/>
    <lineage>
        <taxon>Eukaryota</taxon>
        <taxon>Sar</taxon>
        <taxon>Alveolata</taxon>
        <taxon>Dinophyceae</taxon>
        <taxon>Suessiales</taxon>
        <taxon>Suessiaceae</taxon>
        <taxon>Polarella</taxon>
    </lineage>
</organism>